<feature type="domain" description="Glycosyl transferase family 1" evidence="1">
    <location>
        <begin position="210"/>
        <end position="375"/>
    </location>
</feature>
<gene>
    <name evidence="2" type="ordered locus">Ping_0792</name>
</gene>
<sequence>MRLALLIDDYMPDSTRVGAKMFHELACEFVKCGHEVVVITPGINQKNPLEKSDLDGVAVWKFNSGPIKDIGKIKRAINETMLSTRAWNAIKSELNSSFFDGIVYYSPSIFFSRLVTKLKKTCGCASYLVLRDLFPQWAVDEGLMKEGSLIEKYFRFFEKLNYKAANHIGLMSQNNLTLFNNRTDNLYQTNILRNWAAFSPFNFQDADFSYREKLNINNKTIYFYGGNIGHAQDMENLMRLARDMQSYAQAHFLFVGQGDEVELINKLAADWKLDNFTYLPSVNQEEFKHLLSEVDVGLFSLAHSHTAHNFPGKLLGYMVESLPILGSVNPGNDLLDIVREYDAGDIFINGDDKNLFEAAITYLDDEYRNNKGNNATALLHKEFTVESAAKDIVNIFSHR</sequence>
<dbReference type="STRING" id="357804.Ping_0792"/>
<keyword evidence="2" id="KW-0808">Transferase</keyword>
<accession>A1ST21</accession>
<evidence type="ECO:0000259" key="1">
    <source>
        <dbReference type="Pfam" id="PF00534"/>
    </source>
</evidence>
<dbReference type="GO" id="GO:1901135">
    <property type="term" value="P:carbohydrate derivative metabolic process"/>
    <property type="evidence" value="ECO:0007669"/>
    <property type="project" value="UniProtKB-ARBA"/>
</dbReference>
<dbReference type="OrthoDB" id="9787293at2"/>
<dbReference type="EMBL" id="CP000510">
    <property type="protein sequence ID" value="ABM02636.1"/>
    <property type="molecule type" value="Genomic_DNA"/>
</dbReference>
<reference evidence="2 3" key="1">
    <citation type="submission" date="2007-01" db="EMBL/GenBank/DDBJ databases">
        <title>Complete sequence of Psychromonas ingrahamii 37.</title>
        <authorList>
            <consortium name="US DOE Joint Genome Institute"/>
            <person name="Copeland A."/>
            <person name="Lucas S."/>
            <person name="Lapidus A."/>
            <person name="Barry K."/>
            <person name="Detter J.C."/>
            <person name="Glavina del Rio T."/>
            <person name="Hammon N."/>
            <person name="Israni S."/>
            <person name="Dalin E."/>
            <person name="Tice H."/>
            <person name="Pitluck S."/>
            <person name="Thompson L.S."/>
            <person name="Brettin T."/>
            <person name="Bruce D."/>
            <person name="Han C."/>
            <person name="Tapia R."/>
            <person name="Schmutz J."/>
            <person name="Larimer F."/>
            <person name="Land M."/>
            <person name="Hauser L."/>
            <person name="Kyrpides N."/>
            <person name="Ivanova N."/>
            <person name="Staley J."/>
            <person name="Richardson P."/>
        </authorList>
    </citation>
    <scope>NUCLEOTIDE SEQUENCE [LARGE SCALE GENOMIC DNA]</scope>
    <source>
        <strain evidence="2 3">37</strain>
    </source>
</reference>
<evidence type="ECO:0000313" key="3">
    <source>
        <dbReference type="Proteomes" id="UP000000639"/>
    </source>
</evidence>
<dbReference type="SUPFAM" id="SSF53756">
    <property type="entry name" value="UDP-Glycosyltransferase/glycogen phosphorylase"/>
    <property type="match status" value="1"/>
</dbReference>
<dbReference type="HOGENOM" id="CLU_009583_11_7_6"/>
<organism evidence="2 3">
    <name type="scientific">Psychromonas ingrahamii (strain DSM 17664 / CCUG 51855 / 37)</name>
    <dbReference type="NCBI Taxonomy" id="357804"/>
    <lineage>
        <taxon>Bacteria</taxon>
        <taxon>Pseudomonadati</taxon>
        <taxon>Pseudomonadota</taxon>
        <taxon>Gammaproteobacteria</taxon>
        <taxon>Alteromonadales</taxon>
        <taxon>Psychromonadaceae</taxon>
        <taxon>Psychromonas</taxon>
    </lineage>
</organism>
<dbReference type="Pfam" id="PF00534">
    <property type="entry name" value="Glycos_transf_1"/>
    <property type="match status" value="1"/>
</dbReference>
<dbReference type="KEGG" id="pin:Ping_0792"/>
<dbReference type="CDD" id="cd03794">
    <property type="entry name" value="GT4_WbuB-like"/>
    <property type="match status" value="1"/>
</dbReference>
<dbReference type="eggNOG" id="COG0438">
    <property type="taxonomic scope" value="Bacteria"/>
</dbReference>
<dbReference type="Gene3D" id="3.40.50.2000">
    <property type="entry name" value="Glycogen Phosphorylase B"/>
    <property type="match status" value="2"/>
</dbReference>
<keyword evidence="3" id="KW-1185">Reference proteome</keyword>
<dbReference type="Proteomes" id="UP000000639">
    <property type="component" value="Chromosome"/>
</dbReference>
<name>A1ST21_PSYIN</name>
<dbReference type="RefSeq" id="WP_011769199.1">
    <property type="nucleotide sequence ID" value="NC_008709.1"/>
</dbReference>
<protein>
    <submittedName>
        <fullName evidence="2">Glycosyl transferase, group 1</fullName>
    </submittedName>
</protein>
<dbReference type="PANTHER" id="PTHR12526:SF609">
    <property type="entry name" value="LIPOPOLYSACCHARIDE BIOSYNTHESIS PROTEIN"/>
    <property type="match status" value="1"/>
</dbReference>
<dbReference type="AlphaFoldDB" id="A1ST21"/>
<evidence type="ECO:0000313" key="2">
    <source>
        <dbReference type="EMBL" id="ABM02636.1"/>
    </source>
</evidence>
<dbReference type="CAZy" id="GT4">
    <property type="family name" value="Glycosyltransferase Family 4"/>
</dbReference>
<proteinExistence type="predicted"/>
<dbReference type="GO" id="GO:0016757">
    <property type="term" value="F:glycosyltransferase activity"/>
    <property type="evidence" value="ECO:0007669"/>
    <property type="project" value="InterPro"/>
</dbReference>
<dbReference type="InterPro" id="IPR001296">
    <property type="entry name" value="Glyco_trans_1"/>
</dbReference>
<dbReference type="PANTHER" id="PTHR12526">
    <property type="entry name" value="GLYCOSYLTRANSFERASE"/>
    <property type="match status" value="1"/>
</dbReference>